<protein>
    <submittedName>
        <fullName evidence="1">2889_t:CDS:1</fullName>
    </submittedName>
</protein>
<proteinExistence type="predicted"/>
<dbReference type="Proteomes" id="UP000789860">
    <property type="component" value="Unassembled WGS sequence"/>
</dbReference>
<feature type="non-terminal residue" evidence="1">
    <location>
        <position position="168"/>
    </location>
</feature>
<organism evidence="1 2">
    <name type="scientific">Scutellospora calospora</name>
    <dbReference type="NCBI Taxonomy" id="85575"/>
    <lineage>
        <taxon>Eukaryota</taxon>
        <taxon>Fungi</taxon>
        <taxon>Fungi incertae sedis</taxon>
        <taxon>Mucoromycota</taxon>
        <taxon>Glomeromycotina</taxon>
        <taxon>Glomeromycetes</taxon>
        <taxon>Diversisporales</taxon>
        <taxon>Gigasporaceae</taxon>
        <taxon>Scutellospora</taxon>
    </lineage>
</organism>
<sequence length="168" mass="19644">MSRYECRQLLLYTYLWPDCHIIPDSCNKYDNCIRHEEDKPKLLDATEEVYEMLEVTEALISNFSTEISPEDIVDVFSCSNTEKIRKNEYNQLVLCRGVKLYEEKEPTILIPKETAQIALNDLVSKGLIKQEIRLQKSKTTQYLSCSVIITGIKEGAKEYAQMNSWKYW</sequence>
<evidence type="ECO:0000313" key="2">
    <source>
        <dbReference type="Proteomes" id="UP000789860"/>
    </source>
</evidence>
<reference evidence="1" key="1">
    <citation type="submission" date="2021-06" db="EMBL/GenBank/DDBJ databases">
        <authorList>
            <person name="Kallberg Y."/>
            <person name="Tangrot J."/>
            <person name="Rosling A."/>
        </authorList>
    </citation>
    <scope>NUCLEOTIDE SEQUENCE</scope>
    <source>
        <strain evidence="1">AU212A</strain>
    </source>
</reference>
<accession>A0ACA9MNM8</accession>
<evidence type="ECO:0000313" key="1">
    <source>
        <dbReference type="EMBL" id="CAG8602388.1"/>
    </source>
</evidence>
<keyword evidence="2" id="KW-1185">Reference proteome</keyword>
<dbReference type="EMBL" id="CAJVPM010014650">
    <property type="protein sequence ID" value="CAG8602388.1"/>
    <property type="molecule type" value="Genomic_DNA"/>
</dbReference>
<name>A0ACA9MNM8_9GLOM</name>
<comment type="caution">
    <text evidence="1">The sequence shown here is derived from an EMBL/GenBank/DDBJ whole genome shotgun (WGS) entry which is preliminary data.</text>
</comment>
<gene>
    <name evidence="1" type="ORF">SCALOS_LOCUS6971</name>
</gene>